<feature type="compositionally biased region" description="Basic and acidic residues" evidence="2">
    <location>
        <begin position="227"/>
        <end position="248"/>
    </location>
</feature>
<dbReference type="Proteomes" id="UP000309215">
    <property type="component" value="Unassembled WGS sequence"/>
</dbReference>
<dbReference type="Gene3D" id="1.25.40.10">
    <property type="entry name" value="Tetratricopeptide repeat domain"/>
    <property type="match status" value="1"/>
</dbReference>
<dbReference type="RefSeq" id="WP_136936106.1">
    <property type="nucleotide sequence ID" value="NZ_SSMQ01000116.1"/>
</dbReference>
<evidence type="ECO:0000313" key="4">
    <source>
        <dbReference type="EMBL" id="TKC93702.1"/>
    </source>
</evidence>
<feature type="repeat" description="TPR" evidence="1">
    <location>
        <begin position="38"/>
        <end position="71"/>
    </location>
</feature>
<sequence>MRAIVCCSILLLASPAAWAQSLPSPIDESPEADRELRFQAFAQLGDRERAAGRLREAGRAYRQALNVRPDPLVSGRLGLVLVEGGRPEDAAELLLFALHQAPARTRAERAERRRFFEAHEVARAHGSWVEVIVSHAGARVMVDGIDRNALGRSAFWTFVAGGGHEIRATLDGFEEAVVKFTAVKGEDMKVPVPLTARKVEEQEPAIHVPEKDPTVTLPAVVSGPEFSKQEDPFAYDDQAKDPTKPGEKKGLRVFVGAGPVVVFGVASWMPAVGAMLAGGVQPNDYVSIGLEARAAWLTTGVADRPINAMTAGGLATLCGHYKWFYGCALGHVGVIRVESTSRSYKPASFADVKPGAGGRIGARVQVTQSLTIHGAVDVLGLSSGVQVVVGPTVLSDQPPVMLGVQIGGGWEF</sequence>
<evidence type="ECO:0000256" key="3">
    <source>
        <dbReference type="SAM" id="SignalP"/>
    </source>
</evidence>
<evidence type="ECO:0000256" key="1">
    <source>
        <dbReference type="PROSITE-ProRule" id="PRU00339"/>
    </source>
</evidence>
<dbReference type="EMBL" id="SSMQ01000116">
    <property type="protein sequence ID" value="TKC93702.1"/>
    <property type="molecule type" value="Genomic_DNA"/>
</dbReference>
<comment type="caution">
    <text evidence="4">The sequence shown here is derived from an EMBL/GenBank/DDBJ whole genome shotgun (WGS) entry which is preliminary data.</text>
</comment>
<evidence type="ECO:0000256" key="2">
    <source>
        <dbReference type="SAM" id="MobiDB-lite"/>
    </source>
</evidence>
<gene>
    <name evidence="4" type="ORF">E8A74_49000</name>
</gene>
<keyword evidence="3" id="KW-0732">Signal</keyword>
<dbReference type="OrthoDB" id="5503549at2"/>
<dbReference type="SUPFAM" id="SSF48452">
    <property type="entry name" value="TPR-like"/>
    <property type="match status" value="1"/>
</dbReference>
<feature type="signal peptide" evidence="3">
    <location>
        <begin position="1"/>
        <end position="19"/>
    </location>
</feature>
<proteinExistence type="predicted"/>
<organism evidence="4 5">
    <name type="scientific">Polyangium fumosum</name>
    <dbReference type="NCBI Taxonomy" id="889272"/>
    <lineage>
        <taxon>Bacteria</taxon>
        <taxon>Pseudomonadati</taxon>
        <taxon>Myxococcota</taxon>
        <taxon>Polyangia</taxon>
        <taxon>Polyangiales</taxon>
        <taxon>Polyangiaceae</taxon>
        <taxon>Polyangium</taxon>
    </lineage>
</organism>
<keyword evidence="5" id="KW-1185">Reference proteome</keyword>
<accession>A0A4U1IIM2</accession>
<protein>
    <submittedName>
        <fullName evidence="4">Tetratricopeptide repeat protein</fullName>
    </submittedName>
</protein>
<feature type="region of interest" description="Disordered" evidence="2">
    <location>
        <begin position="226"/>
        <end position="248"/>
    </location>
</feature>
<dbReference type="AlphaFoldDB" id="A0A4U1IIM2"/>
<dbReference type="InterPro" id="IPR011990">
    <property type="entry name" value="TPR-like_helical_dom_sf"/>
</dbReference>
<dbReference type="InterPro" id="IPR019734">
    <property type="entry name" value="TPR_rpt"/>
</dbReference>
<keyword evidence="1" id="KW-0802">TPR repeat</keyword>
<feature type="chain" id="PRO_5020355231" evidence="3">
    <location>
        <begin position="20"/>
        <end position="412"/>
    </location>
</feature>
<evidence type="ECO:0000313" key="5">
    <source>
        <dbReference type="Proteomes" id="UP000309215"/>
    </source>
</evidence>
<name>A0A4U1IIM2_9BACT</name>
<reference evidence="4 5" key="1">
    <citation type="submission" date="2019-04" db="EMBL/GenBank/DDBJ databases">
        <authorList>
            <person name="Li Y."/>
            <person name="Wang J."/>
        </authorList>
    </citation>
    <scope>NUCLEOTIDE SEQUENCE [LARGE SCALE GENOMIC DNA]</scope>
    <source>
        <strain evidence="4 5">DSM 14668</strain>
    </source>
</reference>
<dbReference type="PROSITE" id="PS50005">
    <property type="entry name" value="TPR"/>
    <property type="match status" value="1"/>
</dbReference>